<reference evidence="1" key="1">
    <citation type="submission" date="2018-05" db="EMBL/GenBank/DDBJ databases">
        <authorList>
            <person name="Lanie J.A."/>
            <person name="Ng W.-L."/>
            <person name="Kazmierczak K.M."/>
            <person name="Andrzejewski T.M."/>
            <person name="Davidsen T.M."/>
            <person name="Wayne K.J."/>
            <person name="Tettelin H."/>
            <person name="Glass J.I."/>
            <person name="Rusch D."/>
            <person name="Podicherti R."/>
            <person name="Tsui H.-C.T."/>
            <person name="Winkler M.E."/>
        </authorList>
    </citation>
    <scope>NUCLEOTIDE SEQUENCE</scope>
</reference>
<feature type="non-terminal residue" evidence="1">
    <location>
        <position position="59"/>
    </location>
</feature>
<name>A0A382W9D9_9ZZZZ</name>
<evidence type="ECO:0008006" key="2">
    <source>
        <dbReference type="Google" id="ProtNLM"/>
    </source>
</evidence>
<evidence type="ECO:0000313" key="1">
    <source>
        <dbReference type="EMBL" id="SVD55437.1"/>
    </source>
</evidence>
<dbReference type="EMBL" id="UINC01158089">
    <property type="protein sequence ID" value="SVD55437.1"/>
    <property type="molecule type" value="Genomic_DNA"/>
</dbReference>
<gene>
    <name evidence="1" type="ORF">METZ01_LOCUS408291</name>
</gene>
<sequence length="59" mass="6812">MSQDQYRWINVTQDAAFAPRDGAGALVFEGKMWLLGGWNPDDAKHFPRICNNEVWRSED</sequence>
<protein>
    <recommendedName>
        <fullName evidence="2">Galactose oxidase</fullName>
    </recommendedName>
</protein>
<dbReference type="AlphaFoldDB" id="A0A382W9D9"/>
<organism evidence="1">
    <name type="scientific">marine metagenome</name>
    <dbReference type="NCBI Taxonomy" id="408172"/>
    <lineage>
        <taxon>unclassified sequences</taxon>
        <taxon>metagenomes</taxon>
        <taxon>ecological metagenomes</taxon>
    </lineage>
</organism>
<proteinExistence type="predicted"/>
<accession>A0A382W9D9</accession>